<dbReference type="EMBL" id="BKCP01001113">
    <property type="protein sequence ID" value="GER26507.1"/>
    <property type="molecule type" value="Genomic_DNA"/>
</dbReference>
<dbReference type="PROSITE" id="PS51504">
    <property type="entry name" value="H15"/>
    <property type="match status" value="1"/>
</dbReference>
<comment type="function">
    <text evidence="1">Histones H1 are necessary for the condensation of nucleosome chains into higher-order structures.</text>
</comment>
<dbReference type="SUPFAM" id="SSF46785">
    <property type="entry name" value="Winged helix' DNA-binding domain"/>
    <property type="match status" value="1"/>
</dbReference>
<dbReference type="PANTHER" id="PTHR10758:SF2">
    <property type="entry name" value="26S PROTEASOME NON-ATPASE REGULATORY SUBUNIT 3"/>
    <property type="match status" value="1"/>
</dbReference>
<accession>A0A5A7P1J8</accession>
<evidence type="ECO:0000256" key="2">
    <source>
        <dbReference type="ARBA" id="ARBA00004123"/>
    </source>
</evidence>
<dbReference type="SMART" id="SM00526">
    <property type="entry name" value="H15"/>
    <property type="match status" value="1"/>
</dbReference>
<feature type="region of interest" description="Disordered" evidence="9">
    <location>
        <begin position="164"/>
        <end position="232"/>
    </location>
</feature>
<feature type="domain" description="H15" evidence="10">
    <location>
        <begin position="65"/>
        <end position="134"/>
    </location>
</feature>
<dbReference type="InterPro" id="IPR005818">
    <property type="entry name" value="Histone_H1/H5_H15"/>
</dbReference>
<evidence type="ECO:0000259" key="10">
    <source>
        <dbReference type="PROSITE" id="PS51504"/>
    </source>
</evidence>
<evidence type="ECO:0000313" key="11">
    <source>
        <dbReference type="EMBL" id="GER26507.1"/>
    </source>
</evidence>
<keyword evidence="8" id="KW-0175">Coiled coil</keyword>
<reference evidence="12" key="1">
    <citation type="journal article" date="2019" name="Curr. Biol.">
        <title>Genome Sequence of Striga asiatica Provides Insight into the Evolution of Plant Parasitism.</title>
        <authorList>
            <person name="Yoshida S."/>
            <person name="Kim S."/>
            <person name="Wafula E.K."/>
            <person name="Tanskanen J."/>
            <person name="Kim Y.M."/>
            <person name="Honaas L."/>
            <person name="Yang Z."/>
            <person name="Spallek T."/>
            <person name="Conn C.E."/>
            <person name="Ichihashi Y."/>
            <person name="Cheong K."/>
            <person name="Cui S."/>
            <person name="Der J.P."/>
            <person name="Gundlach H."/>
            <person name="Jiao Y."/>
            <person name="Hori C."/>
            <person name="Ishida J.K."/>
            <person name="Kasahara H."/>
            <person name="Kiba T."/>
            <person name="Kim M.S."/>
            <person name="Koo N."/>
            <person name="Laohavisit A."/>
            <person name="Lee Y.H."/>
            <person name="Lumba S."/>
            <person name="McCourt P."/>
            <person name="Mortimer J.C."/>
            <person name="Mutuku J.M."/>
            <person name="Nomura T."/>
            <person name="Sasaki-Sekimoto Y."/>
            <person name="Seto Y."/>
            <person name="Wang Y."/>
            <person name="Wakatake T."/>
            <person name="Sakakibara H."/>
            <person name="Demura T."/>
            <person name="Yamaguchi S."/>
            <person name="Yoneyama K."/>
            <person name="Manabe R.I."/>
            <person name="Nelson D.C."/>
            <person name="Schulman A.H."/>
            <person name="Timko M.P."/>
            <person name="dePamphilis C.W."/>
            <person name="Choi D."/>
            <person name="Shirasu K."/>
        </authorList>
    </citation>
    <scope>NUCLEOTIDE SEQUENCE [LARGE SCALE GENOMIC DNA]</scope>
    <source>
        <strain evidence="12">cv. UVA1</strain>
    </source>
</reference>
<evidence type="ECO:0000256" key="5">
    <source>
        <dbReference type="ARBA" id="ARBA00022942"/>
    </source>
</evidence>
<dbReference type="OrthoDB" id="1713558at2759"/>
<keyword evidence="12" id="KW-1185">Reference proteome</keyword>
<dbReference type="GO" id="GO:0006334">
    <property type="term" value="P:nucleosome assembly"/>
    <property type="evidence" value="ECO:0007669"/>
    <property type="project" value="InterPro"/>
</dbReference>
<feature type="compositionally biased region" description="Basic residues" evidence="9">
    <location>
        <begin position="171"/>
        <end position="191"/>
    </location>
</feature>
<evidence type="ECO:0000256" key="4">
    <source>
        <dbReference type="ARBA" id="ARBA00022454"/>
    </source>
</evidence>
<keyword evidence="4" id="KW-0158">Chromosome</keyword>
<feature type="compositionally biased region" description="Polar residues" evidence="9">
    <location>
        <begin position="210"/>
        <end position="232"/>
    </location>
</feature>
<dbReference type="FunFam" id="1.10.10.10:FF:000521">
    <property type="entry name" value="Histone H1"/>
    <property type="match status" value="1"/>
</dbReference>
<keyword evidence="5" id="KW-0647">Proteasome</keyword>
<dbReference type="InterPro" id="IPR005819">
    <property type="entry name" value="H1/H5"/>
</dbReference>
<dbReference type="Pfam" id="PF00538">
    <property type="entry name" value="Linker_histone"/>
    <property type="match status" value="1"/>
</dbReference>
<feature type="coiled-coil region" evidence="8">
    <location>
        <begin position="828"/>
        <end position="855"/>
    </location>
</feature>
<feature type="compositionally biased region" description="Basic and acidic residues" evidence="9">
    <location>
        <begin position="192"/>
        <end position="203"/>
    </location>
</feature>
<comment type="subcellular location">
    <subcellularLocation>
        <location evidence="3">Chromosome</location>
    </subcellularLocation>
    <subcellularLocation>
        <location evidence="2">Nucleus</location>
    </subcellularLocation>
</comment>
<feature type="region of interest" description="Disordered" evidence="9">
    <location>
        <begin position="133"/>
        <end position="152"/>
    </location>
</feature>
<evidence type="ECO:0000256" key="8">
    <source>
        <dbReference type="SAM" id="Coils"/>
    </source>
</evidence>
<evidence type="ECO:0000256" key="3">
    <source>
        <dbReference type="ARBA" id="ARBA00004286"/>
    </source>
</evidence>
<protein>
    <submittedName>
        <fullName evidence="11">Histone H1</fullName>
    </submittedName>
</protein>
<evidence type="ECO:0000256" key="6">
    <source>
        <dbReference type="ARBA" id="ARBA00023125"/>
    </source>
</evidence>
<gene>
    <name evidence="11" type="ORF">STAS_02167</name>
</gene>
<dbReference type="AlphaFoldDB" id="A0A5A7P1J8"/>
<evidence type="ECO:0000256" key="7">
    <source>
        <dbReference type="ARBA" id="ARBA00023242"/>
    </source>
</evidence>
<dbReference type="InterPro" id="IPR050756">
    <property type="entry name" value="CSN3"/>
</dbReference>
<proteinExistence type="predicted"/>
<organism evidence="11 12">
    <name type="scientific">Striga asiatica</name>
    <name type="common">Asiatic witchweed</name>
    <name type="synonym">Buchnera asiatica</name>
    <dbReference type="NCBI Taxonomy" id="4170"/>
    <lineage>
        <taxon>Eukaryota</taxon>
        <taxon>Viridiplantae</taxon>
        <taxon>Streptophyta</taxon>
        <taxon>Embryophyta</taxon>
        <taxon>Tracheophyta</taxon>
        <taxon>Spermatophyta</taxon>
        <taxon>Magnoliopsida</taxon>
        <taxon>eudicotyledons</taxon>
        <taxon>Gunneridae</taxon>
        <taxon>Pentapetalae</taxon>
        <taxon>asterids</taxon>
        <taxon>lamiids</taxon>
        <taxon>Lamiales</taxon>
        <taxon>Orobanchaceae</taxon>
        <taxon>Buchnereae</taxon>
        <taxon>Striga</taxon>
    </lineage>
</organism>
<dbReference type="GO" id="GO:0000786">
    <property type="term" value="C:nucleosome"/>
    <property type="evidence" value="ECO:0007669"/>
    <property type="project" value="InterPro"/>
</dbReference>
<dbReference type="InterPro" id="IPR013586">
    <property type="entry name" value="PSMD3_C"/>
</dbReference>
<dbReference type="CDD" id="cd00073">
    <property type="entry name" value="H15"/>
    <property type="match status" value="1"/>
</dbReference>
<evidence type="ECO:0000313" key="12">
    <source>
        <dbReference type="Proteomes" id="UP000325081"/>
    </source>
</evidence>
<sequence length="915" mass="103783">MKRTQISSKTLGKAHIFSNQIKPQLMVKEYSTKDKLMDYMNSSMATVEEQVVPIEPARKKRTTPTHPPYFEMIKDAIVTLKDRTGSSQPAIAKFIEDKQKNLPANFRKVLLLQLKKLVANDKLVKVKSSFKLPTARPAKPSSPAKKNMKSVSVSALKAAGAKEMKAAVSKPKPKAKPKAKPAAKAKAVTKRKAPESKKAEKKQPAKAAKTSTKSTPITLAQSRSDNVVPQPNNQADTLRLEMVEFKRRMINVRELWDMDEMSAPVDPDDPLMGPLLVRYSNENVAQSALQHYNNKHGTCLEFVRCLDGKATELEGSGFGRCFIEMHDLWRHFNFEARRPDAGPNDEPLLLFAEVRSSIEGFELTTLSLVGPTDGEYGCRQCLSSINHPRRGFRAGFDATVDSNPKLLPADAAAKLAEFALQDYIAKQTEEISLKFERAIEGNSFTSTGVLMEFTEKRTRWVHLNFEARVGPKEDEVLLFFAELYLEDGSDDKYVLATLSPAEATWMQNWMQKEEVDIDRGCPCCPKNIYHPWRNFRIEAEILESLVPNKRGETILAIETWHVPRIQNKKAMSKKAKTKLQTFISIEIPCQGMSIIWRWIILLIRSMPYRSLRSIAICSFNQSICYFNSVNDSLFTLRPMLVLQLSIARVKNVNRRTIDVLASRLTLLSLHQTATLRRNELGQFCRYLFYLGKIRTIQLEYTDAKESLLQAARKAPSSALGFRIQCNKWAVIAVGVGDLELFKKIAHKYTSTFAADRTNNLIVRLRHNAIRDGAIDARLDRASGSMVSKETGDVYSTSEPQAVLNSRIAFCLNMHNEAVRALRFPHKEKESVEKRRERQQQEEQELAKVIAEEDEDEFDGDYDNLSYDFLYVGARKISIREIVLGWKNARALQRKISKLEMVLCIVLSWKNALAQQ</sequence>
<dbReference type="InterPro" id="IPR022059">
    <property type="entry name" value="DUF3615"/>
</dbReference>
<comment type="caution">
    <text evidence="11">The sequence shown here is derived from an EMBL/GenBank/DDBJ whole genome shotgun (WGS) entry which is preliminary data.</text>
</comment>
<dbReference type="PANTHER" id="PTHR10758">
    <property type="entry name" value="26S PROTEASOME NON-ATPASE REGULATORY SUBUNIT 3/COP9 SIGNALOSOME COMPLEX SUBUNIT 3"/>
    <property type="match status" value="1"/>
</dbReference>
<dbReference type="GO" id="GO:0030527">
    <property type="term" value="F:structural constituent of chromatin"/>
    <property type="evidence" value="ECO:0007669"/>
    <property type="project" value="InterPro"/>
</dbReference>
<dbReference type="Gene3D" id="1.10.10.10">
    <property type="entry name" value="Winged helix-like DNA-binding domain superfamily/Winged helix DNA-binding domain"/>
    <property type="match status" value="1"/>
</dbReference>
<dbReference type="Proteomes" id="UP000325081">
    <property type="component" value="Unassembled WGS sequence"/>
</dbReference>
<dbReference type="GO" id="GO:0003677">
    <property type="term" value="F:DNA binding"/>
    <property type="evidence" value="ECO:0007669"/>
    <property type="project" value="UniProtKB-KW"/>
</dbReference>
<dbReference type="Pfam" id="PF08375">
    <property type="entry name" value="Rpn3_C"/>
    <property type="match status" value="1"/>
</dbReference>
<name>A0A5A7P1J8_STRAF</name>
<dbReference type="GO" id="GO:0008541">
    <property type="term" value="C:proteasome regulatory particle, lid subcomplex"/>
    <property type="evidence" value="ECO:0007669"/>
    <property type="project" value="TreeGrafter"/>
</dbReference>
<dbReference type="GO" id="GO:0030234">
    <property type="term" value="F:enzyme regulator activity"/>
    <property type="evidence" value="ECO:0007669"/>
    <property type="project" value="InterPro"/>
</dbReference>
<dbReference type="SMART" id="SM00753">
    <property type="entry name" value="PAM"/>
    <property type="match status" value="1"/>
</dbReference>
<dbReference type="GO" id="GO:0006511">
    <property type="term" value="P:ubiquitin-dependent protein catabolic process"/>
    <property type="evidence" value="ECO:0007669"/>
    <property type="project" value="TreeGrafter"/>
</dbReference>
<dbReference type="InterPro" id="IPR036390">
    <property type="entry name" value="WH_DNA-bd_sf"/>
</dbReference>
<dbReference type="Pfam" id="PF25573">
    <property type="entry name" value="TPR_PSMD3_N"/>
    <property type="match status" value="1"/>
</dbReference>
<dbReference type="PRINTS" id="PR00624">
    <property type="entry name" value="HISTONEH5"/>
</dbReference>
<dbReference type="InterPro" id="IPR036388">
    <property type="entry name" value="WH-like_DNA-bd_sf"/>
</dbReference>
<dbReference type="InterPro" id="IPR057985">
    <property type="entry name" value="TPR_PSMD3_N"/>
</dbReference>
<evidence type="ECO:0000256" key="1">
    <source>
        <dbReference type="ARBA" id="ARBA00002809"/>
    </source>
</evidence>
<keyword evidence="7" id="KW-0539">Nucleus</keyword>
<keyword evidence="6" id="KW-0238">DNA-binding</keyword>
<dbReference type="Pfam" id="PF12274">
    <property type="entry name" value="DUF3615"/>
    <property type="match status" value="2"/>
</dbReference>
<dbReference type="GO" id="GO:0005634">
    <property type="term" value="C:nucleus"/>
    <property type="evidence" value="ECO:0007669"/>
    <property type="project" value="UniProtKB-SubCell"/>
</dbReference>
<dbReference type="GO" id="GO:0042176">
    <property type="term" value="P:regulation of protein catabolic process"/>
    <property type="evidence" value="ECO:0007669"/>
    <property type="project" value="InterPro"/>
</dbReference>
<evidence type="ECO:0000256" key="9">
    <source>
        <dbReference type="SAM" id="MobiDB-lite"/>
    </source>
</evidence>